<protein>
    <submittedName>
        <fullName evidence="5">Helix-turn-helix transcriptional regulator</fullName>
    </submittedName>
</protein>
<dbReference type="InterPro" id="IPR018060">
    <property type="entry name" value="HTH_AraC"/>
</dbReference>
<organism evidence="5 6">
    <name type="scientific">Jutongia hominis</name>
    <dbReference type="NCBI Taxonomy" id="2763664"/>
    <lineage>
        <taxon>Bacteria</taxon>
        <taxon>Bacillati</taxon>
        <taxon>Bacillota</taxon>
        <taxon>Clostridia</taxon>
        <taxon>Lachnospirales</taxon>
        <taxon>Lachnospiraceae</taxon>
        <taxon>Jutongia</taxon>
    </lineage>
</organism>
<dbReference type="PANTHER" id="PTHR46796">
    <property type="entry name" value="HTH-TYPE TRANSCRIPTIONAL ACTIVATOR RHAS-RELATED"/>
    <property type="match status" value="1"/>
</dbReference>
<accession>A0ABR7MTS5</accession>
<dbReference type="SUPFAM" id="SSF46689">
    <property type="entry name" value="Homeodomain-like"/>
    <property type="match status" value="1"/>
</dbReference>
<dbReference type="PROSITE" id="PS01124">
    <property type="entry name" value="HTH_ARAC_FAMILY_2"/>
    <property type="match status" value="1"/>
</dbReference>
<dbReference type="Gene3D" id="1.10.10.60">
    <property type="entry name" value="Homeodomain-like"/>
    <property type="match status" value="1"/>
</dbReference>
<dbReference type="EMBL" id="JACRSW010000017">
    <property type="protein sequence ID" value="MBC8557128.1"/>
    <property type="molecule type" value="Genomic_DNA"/>
</dbReference>
<proteinExistence type="predicted"/>
<evidence type="ECO:0000256" key="2">
    <source>
        <dbReference type="ARBA" id="ARBA00023125"/>
    </source>
</evidence>
<name>A0ABR7MTS5_9FIRM</name>
<dbReference type="InterPro" id="IPR050204">
    <property type="entry name" value="AraC_XylS_family_regulators"/>
</dbReference>
<dbReference type="InterPro" id="IPR009057">
    <property type="entry name" value="Homeodomain-like_sf"/>
</dbReference>
<evidence type="ECO:0000313" key="6">
    <source>
        <dbReference type="Proteomes" id="UP000637513"/>
    </source>
</evidence>
<dbReference type="RefSeq" id="WP_249304061.1">
    <property type="nucleotide sequence ID" value="NZ_JACRSW010000017.1"/>
</dbReference>
<evidence type="ECO:0000259" key="4">
    <source>
        <dbReference type="PROSITE" id="PS01124"/>
    </source>
</evidence>
<sequence>MKNTILPVQPSLLLMTDGYQRIDSNLDGISHFYHYSVKDGKGKGFHAVPDGSTDLLFEISEHGVSTYMGGTVLQVKEWEMEEDCTYFGVRFLPGKALFPQGMTIGDVVDADVCVENQDLAGNLAEKIALEKDFQKQAAIFSDYYIRVKAQQLPRENSSAEIEKFIRRKMYETAGNISIAELAKQSGYSACYIRRCFETVHGISPKVFGKFIRFQRMLHSIGENADQAQMEALAADCGYYDQSHMMKDFKKFSGMTPDGYRKELLTLEQKKEA</sequence>
<comment type="caution">
    <text evidence="5">The sequence shown here is derived from an EMBL/GenBank/DDBJ whole genome shotgun (WGS) entry which is preliminary data.</text>
</comment>
<dbReference type="Pfam" id="PF12833">
    <property type="entry name" value="HTH_18"/>
    <property type="match status" value="1"/>
</dbReference>
<evidence type="ECO:0000256" key="3">
    <source>
        <dbReference type="ARBA" id="ARBA00023163"/>
    </source>
</evidence>
<evidence type="ECO:0000256" key="1">
    <source>
        <dbReference type="ARBA" id="ARBA00023015"/>
    </source>
</evidence>
<feature type="domain" description="HTH araC/xylS-type" evidence="4">
    <location>
        <begin position="159"/>
        <end position="262"/>
    </location>
</feature>
<keyword evidence="1" id="KW-0805">Transcription regulation</keyword>
<keyword evidence="2" id="KW-0238">DNA-binding</keyword>
<gene>
    <name evidence="5" type="ORF">H8700_05335</name>
</gene>
<evidence type="ECO:0000313" key="5">
    <source>
        <dbReference type="EMBL" id="MBC8557128.1"/>
    </source>
</evidence>
<dbReference type="SMART" id="SM00342">
    <property type="entry name" value="HTH_ARAC"/>
    <property type="match status" value="1"/>
</dbReference>
<keyword evidence="3" id="KW-0804">Transcription</keyword>
<dbReference type="Proteomes" id="UP000637513">
    <property type="component" value="Unassembled WGS sequence"/>
</dbReference>
<keyword evidence="6" id="KW-1185">Reference proteome</keyword>
<reference evidence="5 6" key="1">
    <citation type="submission" date="2020-08" db="EMBL/GenBank/DDBJ databases">
        <title>Genome public.</title>
        <authorList>
            <person name="Liu C."/>
            <person name="Sun Q."/>
        </authorList>
    </citation>
    <scope>NUCLEOTIDE SEQUENCE [LARGE SCALE GENOMIC DNA]</scope>
    <source>
        <strain evidence="5 6">BX3</strain>
    </source>
</reference>